<comment type="subcellular location">
    <subcellularLocation>
        <location evidence="2">Membrane</location>
        <topology evidence="2">Multi-pass membrane protein</topology>
    </subcellularLocation>
</comment>
<dbReference type="SMART" id="SM00388">
    <property type="entry name" value="HisKA"/>
    <property type="match status" value="1"/>
</dbReference>
<dbReference type="Pfam" id="PF00512">
    <property type="entry name" value="HisKA"/>
    <property type="match status" value="1"/>
</dbReference>
<keyword evidence="8 11" id="KW-1133">Transmembrane helix</keyword>
<dbReference type="SMART" id="SM00387">
    <property type="entry name" value="HATPase_c"/>
    <property type="match status" value="1"/>
</dbReference>
<dbReference type="Pfam" id="PF02518">
    <property type="entry name" value="HATPase_c"/>
    <property type="match status" value="1"/>
</dbReference>
<proteinExistence type="predicted"/>
<dbReference type="InterPro" id="IPR005467">
    <property type="entry name" value="His_kinase_dom"/>
</dbReference>
<keyword evidence="5" id="KW-0808">Transferase</keyword>
<evidence type="ECO:0000256" key="9">
    <source>
        <dbReference type="ARBA" id="ARBA00023012"/>
    </source>
</evidence>
<keyword evidence="10 11" id="KW-0472">Membrane</keyword>
<dbReference type="EMBL" id="MDHN01000009">
    <property type="protein sequence ID" value="OFC71914.1"/>
    <property type="molecule type" value="Genomic_DNA"/>
</dbReference>
<feature type="domain" description="HAMP" evidence="13">
    <location>
        <begin position="200"/>
        <end position="249"/>
    </location>
</feature>
<dbReference type="GO" id="GO:0005886">
    <property type="term" value="C:plasma membrane"/>
    <property type="evidence" value="ECO:0007669"/>
    <property type="project" value="TreeGrafter"/>
</dbReference>
<dbReference type="Gene3D" id="3.30.565.10">
    <property type="entry name" value="Histidine kinase-like ATPase, C-terminal domain"/>
    <property type="match status" value="1"/>
</dbReference>
<evidence type="ECO:0000256" key="5">
    <source>
        <dbReference type="ARBA" id="ARBA00022679"/>
    </source>
</evidence>
<dbReference type="PRINTS" id="PR00344">
    <property type="entry name" value="BCTRLSENSOR"/>
</dbReference>
<evidence type="ECO:0000256" key="6">
    <source>
        <dbReference type="ARBA" id="ARBA00022692"/>
    </source>
</evidence>
<protein>
    <recommendedName>
        <fullName evidence="3">histidine kinase</fullName>
        <ecNumber evidence="3">2.7.13.3</ecNumber>
    </recommendedName>
</protein>
<evidence type="ECO:0000313" key="14">
    <source>
        <dbReference type="EMBL" id="OFC71914.1"/>
    </source>
</evidence>
<dbReference type="GO" id="GO:0000155">
    <property type="term" value="F:phosphorelay sensor kinase activity"/>
    <property type="evidence" value="ECO:0007669"/>
    <property type="project" value="InterPro"/>
</dbReference>
<evidence type="ECO:0000256" key="8">
    <source>
        <dbReference type="ARBA" id="ARBA00022989"/>
    </source>
</evidence>
<dbReference type="InterPro" id="IPR003661">
    <property type="entry name" value="HisK_dim/P_dom"/>
</dbReference>
<comment type="catalytic activity">
    <reaction evidence="1">
        <text>ATP + protein L-histidine = ADP + protein N-phospho-L-histidine.</text>
        <dbReference type="EC" id="2.7.13.3"/>
    </reaction>
</comment>
<dbReference type="InterPro" id="IPR003660">
    <property type="entry name" value="HAMP_dom"/>
</dbReference>
<reference evidence="14 15" key="1">
    <citation type="submission" date="2016-08" db="EMBL/GenBank/DDBJ databases">
        <authorList>
            <person name="Seilhamer J.J."/>
        </authorList>
    </citation>
    <scope>NUCLEOTIDE SEQUENCE [LARGE SCALE GENOMIC DNA]</scope>
    <source>
        <strain evidence="14 15">KCTC 42603</strain>
    </source>
</reference>
<dbReference type="InterPro" id="IPR036890">
    <property type="entry name" value="HATPase_C_sf"/>
</dbReference>
<dbReference type="PROSITE" id="PS50109">
    <property type="entry name" value="HIS_KIN"/>
    <property type="match status" value="1"/>
</dbReference>
<keyword evidence="7" id="KW-0418">Kinase</keyword>
<evidence type="ECO:0000256" key="7">
    <source>
        <dbReference type="ARBA" id="ARBA00022777"/>
    </source>
</evidence>
<dbReference type="CDD" id="cd00082">
    <property type="entry name" value="HisKA"/>
    <property type="match status" value="1"/>
</dbReference>
<dbReference type="PANTHER" id="PTHR45436:SF15">
    <property type="entry name" value="SENSOR HISTIDINE KINASE CUSS"/>
    <property type="match status" value="1"/>
</dbReference>
<dbReference type="InterPro" id="IPR004358">
    <property type="entry name" value="Sig_transdc_His_kin-like_C"/>
</dbReference>
<gene>
    <name evidence="14" type="ORF">BFC18_05570</name>
</gene>
<dbReference type="SUPFAM" id="SSF55874">
    <property type="entry name" value="ATPase domain of HSP90 chaperone/DNA topoisomerase II/histidine kinase"/>
    <property type="match status" value="1"/>
</dbReference>
<dbReference type="STRING" id="1656094.BFC18_05570"/>
<feature type="transmembrane region" description="Helical" evidence="11">
    <location>
        <begin position="7"/>
        <end position="25"/>
    </location>
</feature>
<dbReference type="PROSITE" id="PS50885">
    <property type="entry name" value="HAMP"/>
    <property type="match status" value="1"/>
</dbReference>
<feature type="domain" description="Histidine kinase" evidence="12">
    <location>
        <begin position="257"/>
        <end position="456"/>
    </location>
</feature>
<keyword evidence="4" id="KW-0597">Phosphoprotein</keyword>
<evidence type="ECO:0000256" key="10">
    <source>
        <dbReference type="ARBA" id="ARBA00023136"/>
    </source>
</evidence>
<dbReference type="Proteomes" id="UP000175691">
    <property type="component" value="Unassembled WGS sequence"/>
</dbReference>
<dbReference type="PANTHER" id="PTHR45436">
    <property type="entry name" value="SENSOR HISTIDINE KINASE YKOH"/>
    <property type="match status" value="1"/>
</dbReference>
<keyword evidence="15" id="KW-1185">Reference proteome</keyword>
<keyword evidence="9" id="KW-0902">Two-component regulatory system</keyword>
<comment type="caution">
    <text evidence="14">The sequence shown here is derived from an EMBL/GenBank/DDBJ whole genome shotgun (WGS) entry which is preliminary data.</text>
</comment>
<accession>A0A1E7ZEN2</accession>
<dbReference type="InterPro" id="IPR050428">
    <property type="entry name" value="TCS_sensor_his_kinase"/>
</dbReference>
<dbReference type="AlphaFoldDB" id="A0A1E7ZEN2"/>
<evidence type="ECO:0000259" key="12">
    <source>
        <dbReference type="PROSITE" id="PS50109"/>
    </source>
</evidence>
<evidence type="ECO:0000313" key="15">
    <source>
        <dbReference type="Proteomes" id="UP000175691"/>
    </source>
</evidence>
<dbReference type="Gene3D" id="1.10.287.130">
    <property type="match status" value="1"/>
</dbReference>
<evidence type="ECO:0000256" key="4">
    <source>
        <dbReference type="ARBA" id="ARBA00022553"/>
    </source>
</evidence>
<feature type="transmembrane region" description="Helical" evidence="11">
    <location>
        <begin position="176"/>
        <end position="197"/>
    </location>
</feature>
<evidence type="ECO:0000259" key="13">
    <source>
        <dbReference type="PROSITE" id="PS50885"/>
    </source>
</evidence>
<sequence>MIGQMLILSLVFISATIYYIAYLPISDLDLTEPDPIYFTNEKVRREIRDFMDARHEGKITSQQFQLSESLNNFQRNNPDFSYFFMVDGEIFSNGRIPQYYSAFRFDDIDEISRDVNKTKLCSSYFDATSDNGDHGYIQYSNCNDYAFYLEFSGVTVADAPPESSLWAFYKRMVVDVGANLILAAAGVFIITAIILLFNWRLMNKVAKVAYSFNPKNLHQKLPEKGLPNEVLPLVQAVNEMLSRIDETQKQHNFFLSTAAHEMRTPLTVLRTRLEMMDEGNLKEKLIDDVRRLSHLVNQLLRLMRIGGPKNHEHDIDLVQCCQRVVRERHLLAETAGVKLSFEIEQSAVIIPGDEGLMEVAIANLVDNAVSFSSAGQTVELKVKADCSVSVRDHGPGIPDDKLGNLFEPFAKFPPNRNGHGLGLAIVKAIAQLHNGTVTAENAEDGGARFTLMFKVG</sequence>
<evidence type="ECO:0000256" key="11">
    <source>
        <dbReference type="SAM" id="Phobius"/>
    </source>
</evidence>
<evidence type="ECO:0000256" key="3">
    <source>
        <dbReference type="ARBA" id="ARBA00012438"/>
    </source>
</evidence>
<dbReference type="SUPFAM" id="SSF47384">
    <property type="entry name" value="Homodimeric domain of signal transducing histidine kinase"/>
    <property type="match status" value="1"/>
</dbReference>
<dbReference type="EC" id="2.7.13.3" evidence="3"/>
<evidence type="ECO:0000256" key="1">
    <source>
        <dbReference type="ARBA" id="ARBA00000085"/>
    </source>
</evidence>
<name>A0A1E7ZEN2_9ALTE</name>
<dbReference type="InterPro" id="IPR036097">
    <property type="entry name" value="HisK_dim/P_sf"/>
</dbReference>
<evidence type="ECO:0000256" key="2">
    <source>
        <dbReference type="ARBA" id="ARBA00004141"/>
    </source>
</evidence>
<dbReference type="InterPro" id="IPR003594">
    <property type="entry name" value="HATPase_dom"/>
</dbReference>
<keyword evidence="6 11" id="KW-0812">Transmembrane</keyword>
<organism evidence="14 15">
    <name type="scientific">Alteromonas confluentis</name>
    <dbReference type="NCBI Taxonomy" id="1656094"/>
    <lineage>
        <taxon>Bacteria</taxon>
        <taxon>Pseudomonadati</taxon>
        <taxon>Pseudomonadota</taxon>
        <taxon>Gammaproteobacteria</taxon>
        <taxon>Alteromonadales</taxon>
        <taxon>Alteromonadaceae</taxon>
        <taxon>Alteromonas/Salinimonas group</taxon>
        <taxon>Alteromonas</taxon>
    </lineage>
</organism>